<evidence type="ECO:0008006" key="3">
    <source>
        <dbReference type="Google" id="ProtNLM"/>
    </source>
</evidence>
<dbReference type="RefSeq" id="WP_069125588.1">
    <property type="nucleotide sequence ID" value="NZ_CP023483.1"/>
</dbReference>
<keyword evidence="2" id="KW-1185">Reference proteome</keyword>
<accession>A0A1D2KVM9</accession>
<sequence length="125" mass="14925">MTQLHVLQSVYEDIKSRIQQRGHDVQVTFPIEEYQYPFVVLDKQEDHNFLAENRSAYIVFTCYDYAEKREDILDLIRDIFREFFDNGRDRLPWPLLQAKLQIETNWHHGKSVTGAEVTLHLDLSK</sequence>
<dbReference type="AlphaFoldDB" id="A0A1D2KVM9"/>
<evidence type="ECO:0000313" key="2">
    <source>
        <dbReference type="Proteomes" id="UP000243591"/>
    </source>
</evidence>
<dbReference type="OrthoDB" id="9782703at2"/>
<name>A0A1D2KVM9_BROTH</name>
<protein>
    <recommendedName>
        <fullName evidence="3">DUF3168 domain-containing protein</fullName>
    </recommendedName>
</protein>
<evidence type="ECO:0000313" key="1">
    <source>
        <dbReference type="EMBL" id="ATF27128.1"/>
    </source>
</evidence>
<dbReference type="KEGG" id="bths:CNY62_12540"/>
<dbReference type="Proteomes" id="UP000243591">
    <property type="component" value="Chromosome"/>
</dbReference>
<gene>
    <name evidence="1" type="ORF">CNY62_12540</name>
</gene>
<reference evidence="1 2" key="1">
    <citation type="submission" date="2017-09" db="EMBL/GenBank/DDBJ databases">
        <title>Complete Genome Sequences of Two Strains of the Meat Spoilage Bacterium Brochothrix thermosphacta Isolated from Ground Chicken.</title>
        <authorList>
            <person name="Paoli G.C."/>
            <person name="Wijey C."/>
            <person name="Chen C.-Y."/>
            <person name="Nguyen L."/>
            <person name="Yan X."/>
            <person name="Irwin P.L."/>
        </authorList>
    </citation>
    <scope>NUCLEOTIDE SEQUENCE [LARGE SCALE GENOMIC DNA]</scope>
    <source>
        <strain evidence="1 2">BI</strain>
    </source>
</reference>
<proteinExistence type="predicted"/>
<dbReference type="EMBL" id="CP023483">
    <property type="protein sequence ID" value="ATF27128.1"/>
    <property type="molecule type" value="Genomic_DNA"/>
</dbReference>
<organism evidence="1 2">
    <name type="scientific">Brochothrix thermosphacta</name>
    <name type="common">Microbacterium thermosphactum</name>
    <dbReference type="NCBI Taxonomy" id="2756"/>
    <lineage>
        <taxon>Bacteria</taxon>
        <taxon>Bacillati</taxon>
        <taxon>Bacillota</taxon>
        <taxon>Bacilli</taxon>
        <taxon>Bacillales</taxon>
        <taxon>Listeriaceae</taxon>
        <taxon>Brochothrix</taxon>
    </lineage>
</organism>